<evidence type="ECO:0000313" key="2">
    <source>
        <dbReference type="EMBL" id="KAF7185503.1"/>
    </source>
</evidence>
<dbReference type="Proteomes" id="UP000660729">
    <property type="component" value="Unassembled WGS sequence"/>
</dbReference>
<accession>A0A8H6VAX1</accession>
<dbReference type="EMBL" id="JABCIY010000318">
    <property type="protein sequence ID" value="KAF7185503.1"/>
    <property type="molecule type" value="Genomic_DNA"/>
</dbReference>
<proteinExistence type="predicted"/>
<evidence type="ECO:0008006" key="4">
    <source>
        <dbReference type="Google" id="ProtNLM"/>
    </source>
</evidence>
<dbReference type="AlphaFoldDB" id="A0A8H6VAX1"/>
<feature type="signal peptide" evidence="1">
    <location>
        <begin position="1"/>
        <end position="19"/>
    </location>
</feature>
<feature type="chain" id="PRO_5034003622" description="Secreted protein" evidence="1">
    <location>
        <begin position="20"/>
        <end position="93"/>
    </location>
</feature>
<keyword evidence="1" id="KW-0732">Signal</keyword>
<sequence>MQLTTVLSIVTACAGTAIAAIPGIEPMYYRLGTMHKRDPEAHAPGDNDPPNGWSNLDKTSGCEHKCCGSMNGNQCTKWITLPHHLANILTVAK</sequence>
<name>A0A8H6VAX1_9PEZI</name>
<evidence type="ECO:0000313" key="3">
    <source>
        <dbReference type="Proteomes" id="UP000660729"/>
    </source>
</evidence>
<reference evidence="2" key="1">
    <citation type="submission" date="2020-04" db="EMBL/GenBank/DDBJ databases">
        <title>Draft genome resource of the tomato pathogen Pseudocercospora fuligena.</title>
        <authorList>
            <person name="Zaccaron A."/>
        </authorList>
    </citation>
    <scope>NUCLEOTIDE SEQUENCE</scope>
    <source>
        <strain evidence="2">PF001</strain>
    </source>
</reference>
<comment type="caution">
    <text evidence="2">The sequence shown here is derived from an EMBL/GenBank/DDBJ whole genome shotgun (WGS) entry which is preliminary data.</text>
</comment>
<gene>
    <name evidence="2" type="ORF">HII31_13127</name>
</gene>
<protein>
    <recommendedName>
        <fullName evidence="4">Secreted protein</fullName>
    </recommendedName>
</protein>
<evidence type="ECO:0000256" key="1">
    <source>
        <dbReference type="SAM" id="SignalP"/>
    </source>
</evidence>
<organism evidence="2 3">
    <name type="scientific">Pseudocercospora fuligena</name>
    <dbReference type="NCBI Taxonomy" id="685502"/>
    <lineage>
        <taxon>Eukaryota</taxon>
        <taxon>Fungi</taxon>
        <taxon>Dikarya</taxon>
        <taxon>Ascomycota</taxon>
        <taxon>Pezizomycotina</taxon>
        <taxon>Dothideomycetes</taxon>
        <taxon>Dothideomycetidae</taxon>
        <taxon>Mycosphaerellales</taxon>
        <taxon>Mycosphaerellaceae</taxon>
        <taxon>Pseudocercospora</taxon>
    </lineage>
</organism>
<feature type="non-terminal residue" evidence="2">
    <location>
        <position position="1"/>
    </location>
</feature>
<keyword evidence="3" id="KW-1185">Reference proteome</keyword>